<dbReference type="EMBL" id="CP002282">
    <property type="protein sequence ID" value="ADO83745.1"/>
    <property type="molecule type" value="Genomic_DNA"/>
</dbReference>
<proteinExistence type="predicted"/>
<dbReference type="KEGG" id="ipo:Ilyop_1974"/>
<geneLocation type="plasmid" evidence="1 2">
    <name>pILYOP01</name>
</geneLocation>
<reference evidence="1 2" key="1">
    <citation type="journal article" date="2010" name="Stand. Genomic Sci.">
        <title>Complete genome sequence of Ilyobacter polytropus type strain (CuHbu1).</title>
        <authorList>
            <person name="Sikorski J."/>
            <person name="Chertkov O."/>
            <person name="Lapidus A."/>
            <person name="Nolan M."/>
            <person name="Lucas S."/>
            <person name="Del Rio T.G."/>
            <person name="Tice H."/>
            <person name="Cheng J.F."/>
            <person name="Tapia R."/>
            <person name="Han C."/>
            <person name="Goodwin L."/>
            <person name="Pitluck S."/>
            <person name="Liolios K."/>
            <person name="Ivanova N."/>
            <person name="Mavromatis K."/>
            <person name="Mikhailova N."/>
            <person name="Pati A."/>
            <person name="Chen A."/>
            <person name="Palaniappan K."/>
            <person name="Land M."/>
            <person name="Hauser L."/>
            <person name="Chang Y.J."/>
            <person name="Jeffries C.D."/>
            <person name="Brambilla E."/>
            <person name="Yasawong M."/>
            <person name="Rohde M."/>
            <person name="Pukall R."/>
            <person name="Spring S."/>
            <person name="Goker M."/>
            <person name="Woyke T."/>
            <person name="Bristow J."/>
            <person name="Eisen J.A."/>
            <person name="Markowitz V."/>
            <person name="Hugenholtz P."/>
            <person name="Kyrpides N.C."/>
            <person name="Klenk H.P."/>
        </authorList>
    </citation>
    <scope>NUCLEOTIDE SEQUENCE [LARGE SCALE GENOMIC DNA]</scope>
    <source>
        <strain evidence="2">ATCC 51220 / DSM 2926 / LMG 16218 / CuHBu1</strain>
        <plasmid evidence="2">pILYOP01</plasmid>
    </source>
</reference>
<protein>
    <submittedName>
        <fullName evidence="1">Uncharacterized protein</fullName>
    </submittedName>
</protein>
<evidence type="ECO:0000313" key="2">
    <source>
        <dbReference type="Proteomes" id="UP000006875"/>
    </source>
</evidence>
<dbReference type="OrthoDB" id="92643at2"/>
<dbReference type="RefSeq" id="WP_013388407.1">
    <property type="nucleotide sequence ID" value="NC_014633.1"/>
</dbReference>
<evidence type="ECO:0000313" key="1">
    <source>
        <dbReference type="EMBL" id="ADO83745.1"/>
    </source>
</evidence>
<keyword evidence="1" id="KW-0614">Plasmid</keyword>
<dbReference type="AlphaFoldDB" id="E3HBD0"/>
<name>E3HBD0_ILYPC</name>
<accession>E3HBD0</accession>
<organism evidence="1 2">
    <name type="scientific">Ilyobacter polytropus (strain ATCC 51220 / DSM 2926 / LMG 16218 / CuHBu1)</name>
    <dbReference type="NCBI Taxonomy" id="572544"/>
    <lineage>
        <taxon>Bacteria</taxon>
        <taxon>Fusobacteriati</taxon>
        <taxon>Fusobacteriota</taxon>
        <taxon>Fusobacteriia</taxon>
        <taxon>Fusobacteriales</taxon>
        <taxon>Fusobacteriaceae</taxon>
        <taxon>Ilyobacter</taxon>
    </lineage>
</organism>
<sequence length="152" mass="18770">MKTECIDSLRLEFGMNVQCQFMKAETYLLHKDDVDKKDDERRDRSFKLDKWHEDMMKYFIKSFRKSLETRDWLLVEEATRKMVTFDRDYFKTRKILQREELHFEEMDDELRMWLIGFVAECIEKIKDRSSIIDLKIITENLKSKRERWGTKH</sequence>
<dbReference type="Proteomes" id="UP000006875">
    <property type="component" value="Plasmid pILYOP01"/>
</dbReference>
<dbReference type="HOGENOM" id="CLU_1710629_0_0_0"/>
<keyword evidence="2" id="KW-1185">Reference proteome</keyword>
<gene>
    <name evidence="1" type="ordered locus">Ilyop_1974</name>
</gene>